<dbReference type="Gene3D" id="1.10.630.10">
    <property type="entry name" value="Cytochrome P450"/>
    <property type="match status" value="1"/>
</dbReference>
<dbReference type="RefSeq" id="WP_237339052.1">
    <property type="nucleotide sequence ID" value="NZ_BAABCM010000022.1"/>
</dbReference>
<proteinExistence type="inferred from homology"/>
<gene>
    <name evidence="2" type="ORF">GCM10022380_84670</name>
</gene>
<sequence>MSNITSSMRPSDLDLYHPEALLDPYAHYAKLRELGPVLFEPEREIWLVPGYTEASGVLRNHKEFVSGDGVTYEGVGDRLERYPLIENDPPVHTRIRRAVQPAFTKSPIEQLRPAIEAAAKSIAEKAVALGEIDAVQAVAQPMPDKAMELLTGLTPPSAQTLADWSDAVVRAQEPAASPRHSELLIEALNWLTEVGVPGLPAHCFGRLITESGGANGGLEADGSERLMTLASIWLAGIDSTGAMLGNAIDAFIEHPDQWELLRARPDLIPNAVEELLRFEAPFRVFYRRTRAETEIGGTTIPAGAAVCAVLASANRDPRQFPDADRLDVTRENARTHLSFGTSIHLCLGSPLARLEATSMLTELTRRVLRFERTGEPVRSPSQTMRKFDSLPVRLVPAPGVA</sequence>
<dbReference type="PANTHER" id="PTHR46696">
    <property type="entry name" value="P450, PUTATIVE (EUROFUNG)-RELATED"/>
    <property type="match status" value="1"/>
</dbReference>
<dbReference type="EMBL" id="BAABCM010000022">
    <property type="protein sequence ID" value="GAA3853869.1"/>
    <property type="molecule type" value="Genomic_DNA"/>
</dbReference>
<dbReference type="Pfam" id="PF00067">
    <property type="entry name" value="p450"/>
    <property type="match status" value="1"/>
</dbReference>
<reference evidence="3" key="1">
    <citation type="journal article" date="2019" name="Int. J. Syst. Evol. Microbiol.">
        <title>The Global Catalogue of Microorganisms (GCM) 10K type strain sequencing project: providing services to taxonomists for standard genome sequencing and annotation.</title>
        <authorList>
            <consortium name="The Broad Institute Genomics Platform"/>
            <consortium name="The Broad Institute Genome Sequencing Center for Infectious Disease"/>
            <person name="Wu L."/>
            <person name="Ma J."/>
        </authorList>
    </citation>
    <scope>NUCLEOTIDE SEQUENCE [LARGE SCALE GENOMIC DNA]</scope>
    <source>
        <strain evidence="3">JCM 17017</strain>
    </source>
</reference>
<dbReference type="SUPFAM" id="SSF48264">
    <property type="entry name" value="Cytochrome P450"/>
    <property type="match status" value="1"/>
</dbReference>
<name>A0ABP7JUM0_9PSEU</name>
<protein>
    <submittedName>
        <fullName evidence="2">Cytochrome P450</fullName>
    </submittedName>
</protein>
<comment type="caution">
    <text evidence="2">The sequence shown here is derived from an EMBL/GenBank/DDBJ whole genome shotgun (WGS) entry which is preliminary data.</text>
</comment>
<dbReference type="Proteomes" id="UP001501624">
    <property type="component" value="Unassembled WGS sequence"/>
</dbReference>
<comment type="similarity">
    <text evidence="1">Belongs to the cytochrome P450 family.</text>
</comment>
<accession>A0ABP7JUM0</accession>
<evidence type="ECO:0000313" key="3">
    <source>
        <dbReference type="Proteomes" id="UP001501624"/>
    </source>
</evidence>
<organism evidence="2 3">
    <name type="scientific">Amycolatopsis tucumanensis</name>
    <dbReference type="NCBI Taxonomy" id="401106"/>
    <lineage>
        <taxon>Bacteria</taxon>
        <taxon>Bacillati</taxon>
        <taxon>Actinomycetota</taxon>
        <taxon>Actinomycetes</taxon>
        <taxon>Pseudonocardiales</taxon>
        <taxon>Pseudonocardiaceae</taxon>
        <taxon>Amycolatopsis</taxon>
    </lineage>
</organism>
<keyword evidence="3" id="KW-1185">Reference proteome</keyword>
<dbReference type="InterPro" id="IPR036396">
    <property type="entry name" value="Cyt_P450_sf"/>
</dbReference>
<dbReference type="InterPro" id="IPR001128">
    <property type="entry name" value="Cyt_P450"/>
</dbReference>
<evidence type="ECO:0000313" key="2">
    <source>
        <dbReference type="EMBL" id="GAA3853869.1"/>
    </source>
</evidence>
<dbReference type="PANTHER" id="PTHR46696:SF1">
    <property type="entry name" value="CYTOCHROME P450 YJIB-RELATED"/>
    <property type="match status" value="1"/>
</dbReference>
<evidence type="ECO:0000256" key="1">
    <source>
        <dbReference type="ARBA" id="ARBA00010617"/>
    </source>
</evidence>